<gene>
    <name evidence="2" type="ORF">MNOR_LOCUS40215</name>
</gene>
<evidence type="ECO:0000256" key="1">
    <source>
        <dbReference type="SAM" id="Phobius"/>
    </source>
</evidence>
<comment type="caution">
    <text evidence="2">The sequence shown here is derived from an EMBL/GenBank/DDBJ whole genome shotgun (WGS) entry which is preliminary data.</text>
</comment>
<feature type="non-terminal residue" evidence="2">
    <location>
        <position position="1"/>
    </location>
</feature>
<dbReference type="Proteomes" id="UP001497623">
    <property type="component" value="Unassembled WGS sequence"/>
</dbReference>
<keyword evidence="1" id="KW-0472">Membrane</keyword>
<proteinExistence type="predicted"/>
<evidence type="ECO:0000313" key="3">
    <source>
        <dbReference type="Proteomes" id="UP001497623"/>
    </source>
</evidence>
<dbReference type="EMBL" id="CAXKWB010118294">
    <property type="protein sequence ID" value="CAL4236476.1"/>
    <property type="molecule type" value="Genomic_DNA"/>
</dbReference>
<reference evidence="2 3" key="1">
    <citation type="submission" date="2024-05" db="EMBL/GenBank/DDBJ databases">
        <authorList>
            <person name="Wallberg A."/>
        </authorList>
    </citation>
    <scope>NUCLEOTIDE SEQUENCE [LARGE SCALE GENOMIC DNA]</scope>
</reference>
<accession>A0AAV2SSZ5</accession>
<name>A0AAV2SSZ5_MEGNR</name>
<evidence type="ECO:0000313" key="2">
    <source>
        <dbReference type="EMBL" id="CAL4236476.1"/>
    </source>
</evidence>
<dbReference type="AlphaFoldDB" id="A0AAV2SSZ5"/>
<protein>
    <submittedName>
        <fullName evidence="2">Uncharacterized protein</fullName>
    </submittedName>
</protein>
<sequence>LVNTHELNELILKSQEDELNKYLRQEVGLKKAMHPFDAKERCELYKMNFISTEQLIENLTILLEGANSGEDVNTLFPSEDDINLLCGEKNNESATKTSDNQVNLTINRLLLWFGTLGRTSVIGMLDYLLVIVFLKERFGLIIYRS</sequence>
<keyword evidence="3" id="KW-1185">Reference proteome</keyword>
<feature type="transmembrane region" description="Helical" evidence="1">
    <location>
        <begin position="109"/>
        <end position="134"/>
    </location>
</feature>
<keyword evidence="1" id="KW-1133">Transmembrane helix</keyword>
<keyword evidence="1" id="KW-0812">Transmembrane</keyword>
<organism evidence="2 3">
    <name type="scientific">Meganyctiphanes norvegica</name>
    <name type="common">Northern krill</name>
    <name type="synonym">Thysanopoda norvegica</name>
    <dbReference type="NCBI Taxonomy" id="48144"/>
    <lineage>
        <taxon>Eukaryota</taxon>
        <taxon>Metazoa</taxon>
        <taxon>Ecdysozoa</taxon>
        <taxon>Arthropoda</taxon>
        <taxon>Crustacea</taxon>
        <taxon>Multicrustacea</taxon>
        <taxon>Malacostraca</taxon>
        <taxon>Eumalacostraca</taxon>
        <taxon>Eucarida</taxon>
        <taxon>Euphausiacea</taxon>
        <taxon>Euphausiidae</taxon>
        <taxon>Meganyctiphanes</taxon>
    </lineage>
</organism>